<keyword evidence="2" id="KW-1185">Reference proteome</keyword>
<dbReference type="Proteomes" id="UP000030661">
    <property type="component" value="Unassembled WGS sequence"/>
</dbReference>
<name>A0A081BZ80_VECG1</name>
<organism evidence="1">
    <name type="scientific">Vecturithrix granuli</name>
    <dbReference type="NCBI Taxonomy" id="1499967"/>
    <lineage>
        <taxon>Bacteria</taxon>
        <taxon>Candidatus Moduliflexota</taxon>
        <taxon>Candidatus Vecturitrichia</taxon>
        <taxon>Candidatus Vecturitrichales</taxon>
        <taxon>Candidatus Vecturitrichaceae</taxon>
        <taxon>Candidatus Vecturithrix</taxon>
    </lineage>
</organism>
<evidence type="ECO:0000313" key="1">
    <source>
        <dbReference type="EMBL" id="GAK57635.1"/>
    </source>
</evidence>
<evidence type="ECO:0000313" key="2">
    <source>
        <dbReference type="Proteomes" id="UP000030661"/>
    </source>
</evidence>
<dbReference type="EMBL" id="DF820466">
    <property type="protein sequence ID" value="GAK57635.1"/>
    <property type="molecule type" value="Genomic_DNA"/>
</dbReference>
<dbReference type="AlphaFoldDB" id="A0A081BZ80"/>
<evidence type="ECO:0008006" key="3">
    <source>
        <dbReference type="Google" id="ProtNLM"/>
    </source>
</evidence>
<sequence>MNDIVVKEEQRGYSIHVEPLHRLITCKLYGFFDSRFERQYHDDFFRVLASLHVPEVFLLVDTTEYPPQSKEVQEIRQRIIHKLAEYHVTKLAYVAAKALNRLQSERLAKQKSEVKIAFFKSEEEARAWLLK</sequence>
<proteinExistence type="predicted"/>
<protein>
    <recommendedName>
        <fullName evidence="3">STAS/SEC14 domain-containing protein</fullName>
    </recommendedName>
</protein>
<dbReference type="HOGENOM" id="CLU_1902564_0_0_0"/>
<dbReference type="STRING" id="1499967.U27_04602"/>
<reference evidence="1" key="1">
    <citation type="journal article" date="2015" name="PeerJ">
        <title>First genomic representation of candidate bacterial phylum KSB3 points to enhanced environmental sensing as a trigger of wastewater bulking.</title>
        <authorList>
            <person name="Sekiguchi Y."/>
            <person name="Ohashi A."/>
            <person name="Parks D.H."/>
            <person name="Yamauchi T."/>
            <person name="Tyson G.W."/>
            <person name="Hugenholtz P."/>
        </authorList>
    </citation>
    <scope>NUCLEOTIDE SEQUENCE [LARGE SCALE GENOMIC DNA]</scope>
</reference>
<gene>
    <name evidence="1" type="ORF">U27_04602</name>
</gene>
<accession>A0A081BZ80</accession>